<keyword evidence="3" id="KW-1185">Reference proteome</keyword>
<organism evidence="2 3">
    <name type="scientific">Escherichia albertii</name>
    <dbReference type="NCBI Taxonomy" id="208962"/>
    <lineage>
        <taxon>Bacteria</taxon>
        <taxon>Pseudomonadati</taxon>
        <taxon>Pseudomonadota</taxon>
        <taxon>Gammaproteobacteria</taxon>
        <taxon>Enterobacterales</taxon>
        <taxon>Enterobacteriaceae</taxon>
        <taxon>Escherichia</taxon>
    </lineage>
</organism>
<evidence type="ECO:0000313" key="3">
    <source>
        <dbReference type="Proteomes" id="UP000240382"/>
    </source>
</evidence>
<comment type="caution">
    <text evidence="2">The sequence shown here is derived from an EMBL/GenBank/DDBJ whole genome shotgun (WGS) entry which is preliminary data.</text>
</comment>
<dbReference type="RefSeq" id="WP_059216482.1">
    <property type="nucleotide sequence ID" value="NZ_BBVJ01000010.1"/>
</dbReference>
<evidence type="ECO:0000313" key="2">
    <source>
        <dbReference type="EMBL" id="PSY40407.1"/>
    </source>
</evidence>
<gene>
    <name evidence="2" type="ORF">C7B09_17090</name>
</gene>
<protein>
    <submittedName>
        <fullName evidence="2">Uncharacterized protein</fullName>
    </submittedName>
</protein>
<dbReference type="PROSITE" id="PS51257">
    <property type="entry name" value="PROKAR_LIPOPROTEIN"/>
    <property type="match status" value="1"/>
</dbReference>
<dbReference type="Proteomes" id="UP000240382">
    <property type="component" value="Unassembled WGS sequence"/>
</dbReference>
<sequence length="191" mass="21367">MRLFFILSLVLGSASCYAAPQTLSDYFKQFSAAFAGSSLSAEDYDALISLGDNAKIDPQSCFFDRDSAQTWNYYPRAASLKALLSQKAYALFSGKEGRDHFLRYLHDSGLLKATDMDMTLAKKEYQKGAVTYSYMVSEWTENYSYIQIIENTMTVIPVPGEEDAFSENSIMFSFTRQADGKIKLSKINCAG</sequence>
<feature type="signal peptide" evidence="1">
    <location>
        <begin position="1"/>
        <end position="18"/>
    </location>
</feature>
<proteinExistence type="predicted"/>
<name>A0ABX5HFV2_ESCAL</name>
<accession>A0ABX5HFV2</accession>
<keyword evidence="1" id="KW-0732">Signal</keyword>
<reference evidence="2 3" key="1">
    <citation type="submission" date="2018-03" db="EMBL/GenBank/DDBJ databases">
        <title>Whole Genome Sequencing of Escherichia coli isolates from wildlife.</title>
        <authorList>
            <person name="Whitehouse C.A."/>
            <person name="Lacher D.W."/>
            <person name="Mammel M.K."/>
            <person name="Barnaba T."/>
            <person name="Lorch J.M."/>
        </authorList>
    </citation>
    <scope>NUCLEOTIDE SEQUENCE [LARGE SCALE GENOMIC DNA]</scope>
    <source>
        <strain evidence="2 3">20507-2</strain>
    </source>
</reference>
<evidence type="ECO:0000256" key="1">
    <source>
        <dbReference type="SAM" id="SignalP"/>
    </source>
</evidence>
<feature type="chain" id="PRO_5047466409" evidence="1">
    <location>
        <begin position="19"/>
        <end position="191"/>
    </location>
</feature>
<dbReference type="EMBL" id="PYQT01000020">
    <property type="protein sequence ID" value="PSY40407.1"/>
    <property type="molecule type" value="Genomic_DNA"/>
</dbReference>